<gene>
    <name evidence="1" type="ordered locus">Slip_1901</name>
</gene>
<evidence type="ECO:0000313" key="1">
    <source>
        <dbReference type="EMBL" id="ADI02654.1"/>
    </source>
</evidence>
<keyword evidence="2" id="KW-1185">Reference proteome</keyword>
<dbReference type="Pfam" id="PF04343">
    <property type="entry name" value="DUF488"/>
    <property type="match status" value="1"/>
</dbReference>
<dbReference type="InterPro" id="IPR007438">
    <property type="entry name" value="DUF488"/>
</dbReference>
<organism evidence="1 2">
    <name type="scientific">Syntrophothermus lipocalidus (strain DSM 12680 / TGB-C1)</name>
    <dbReference type="NCBI Taxonomy" id="643648"/>
    <lineage>
        <taxon>Bacteria</taxon>
        <taxon>Bacillati</taxon>
        <taxon>Bacillota</taxon>
        <taxon>Clostridia</taxon>
        <taxon>Eubacteriales</taxon>
        <taxon>Syntrophomonadaceae</taxon>
        <taxon>Syntrophothermus</taxon>
    </lineage>
</organism>
<sequence length="144" mass="16432">MVIYTIGFSKKNLREFVARLKSAGVKKVIDIRLNNTSQLAGFAKKDDLAYVLGLVGIEYEHLTNLAPTQDLLGSYKKKAISWPEYEKRFLNLLQEREASTYTDRIAESDAVCFLCAEDKPNFCHRRLVAEYFASLIPGTRIEHL</sequence>
<dbReference type="KEGG" id="slp:Slip_1901"/>
<dbReference type="Proteomes" id="UP000000378">
    <property type="component" value="Chromosome"/>
</dbReference>
<dbReference type="AlphaFoldDB" id="D7CPL9"/>
<reference evidence="2" key="1">
    <citation type="journal article" date="2010" name="Stand. Genomic Sci.">
        <title>Complete genome sequence of Syntrophothermus lipocalidus type strain (TGB-C1T).</title>
        <authorList>
            <consortium name="US DOE Joint Genome Institute (JGI-PGF)"/>
            <person name="Djao O."/>
            <person name="Zhang X."/>
            <person name="Lucas S."/>
            <person name="Lapidus A."/>
            <person name="Glavina Del Rio T."/>
            <person name="Nolan M."/>
            <person name="Tice H."/>
            <person name="Cheng J."/>
            <person name="Han C."/>
            <person name="Tapia R."/>
            <person name="Goodwin L."/>
            <person name="Pitluck S."/>
            <person name="Liolios K."/>
            <person name="Ivanova N."/>
            <person name="Mavromatis K."/>
            <person name="Mikhailova N."/>
            <person name="Ovchinnikova G."/>
            <person name="Pati A."/>
            <person name="Brambilla E."/>
            <person name="Chen A."/>
            <person name="Palaniappan K."/>
            <person name="Land M."/>
            <person name="Hauser L."/>
            <person name="Chang Y."/>
            <person name="Jeffries C."/>
            <person name="Rohde M."/>
            <person name="Sikorski J."/>
            <person name="Spring S."/>
            <person name="Goker M."/>
            <person name="Detter J."/>
            <person name="Woyke T."/>
            <person name="Bristow J."/>
            <person name="Eisen J."/>
            <person name="Markowitz V."/>
            <person name="Hugenholtz P."/>
            <person name="Kyrpides N."/>
            <person name="Klenk H."/>
        </authorList>
    </citation>
    <scope>NUCLEOTIDE SEQUENCE [LARGE SCALE GENOMIC DNA]</scope>
    <source>
        <strain evidence="2">DSM 12680 / TGB-C1</strain>
    </source>
</reference>
<dbReference type="eggNOG" id="COG5483">
    <property type="taxonomic scope" value="Bacteria"/>
</dbReference>
<name>D7CPL9_SYNLT</name>
<dbReference type="STRING" id="643648.Slip_1901"/>
<dbReference type="OrthoDB" id="9789109at2"/>
<evidence type="ECO:0000313" key="2">
    <source>
        <dbReference type="Proteomes" id="UP000000378"/>
    </source>
</evidence>
<reference evidence="1 2" key="2">
    <citation type="journal article" date="2010" name="Stand. Genomic Sci.">
        <title>Complete genome sequence of Syntrophothermus lipocalidus type strain (TGB-C1).</title>
        <authorList>
            <person name="Djao O.D."/>
            <person name="Zhang X."/>
            <person name="Lucas S."/>
            <person name="Lapidus A."/>
            <person name="Del Rio T.G."/>
            <person name="Nolan M."/>
            <person name="Tice H."/>
            <person name="Cheng J.F."/>
            <person name="Han C."/>
            <person name="Tapia R."/>
            <person name="Goodwin L."/>
            <person name="Pitluck S."/>
            <person name="Liolios K."/>
            <person name="Ivanova N."/>
            <person name="Mavromatis K."/>
            <person name="Mikhailova N."/>
            <person name="Ovchinnikova G."/>
            <person name="Pati A."/>
            <person name="Brambilla E."/>
            <person name="Chen A."/>
            <person name="Palaniappan K."/>
            <person name="Land M."/>
            <person name="Hauser L."/>
            <person name="Chang Y.J."/>
            <person name="Jeffries C.D."/>
            <person name="Rohde M."/>
            <person name="Sikorski J."/>
            <person name="Spring S."/>
            <person name="Goker M."/>
            <person name="Detter J.C."/>
            <person name="Woyke T."/>
            <person name="Bristow J."/>
            <person name="Eisen J.A."/>
            <person name="Markowitz V."/>
            <person name="Hugenholtz P."/>
            <person name="Kyrpides N.C."/>
            <person name="Klenk H.P."/>
        </authorList>
    </citation>
    <scope>NUCLEOTIDE SEQUENCE [LARGE SCALE GENOMIC DNA]</scope>
    <source>
        <strain evidence="2">DSM 12680 / TGB-C1</strain>
    </source>
</reference>
<dbReference type="PANTHER" id="PTHR39337:SF1">
    <property type="entry name" value="BLR5642 PROTEIN"/>
    <property type="match status" value="1"/>
</dbReference>
<evidence type="ECO:0008006" key="3">
    <source>
        <dbReference type="Google" id="ProtNLM"/>
    </source>
</evidence>
<dbReference type="EMBL" id="CP002048">
    <property type="protein sequence ID" value="ADI02654.1"/>
    <property type="molecule type" value="Genomic_DNA"/>
</dbReference>
<dbReference type="HOGENOM" id="CLU_077467_2_2_9"/>
<dbReference type="PANTHER" id="PTHR39337">
    <property type="entry name" value="BLR5642 PROTEIN"/>
    <property type="match status" value="1"/>
</dbReference>
<protein>
    <recommendedName>
        <fullName evidence="3">DUF488 domain-containing protein</fullName>
    </recommendedName>
</protein>
<dbReference type="RefSeq" id="WP_013176056.1">
    <property type="nucleotide sequence ID" value="NC_014220.1"/>
</dbReference>
<proteinExistence type="predicted"/>
<accession>D7CPL9</accession>